<dbReference type="GO" id="GO:0008146">
    <property type="term" value="F:sulfotransferase activity"/>
    <property type="evidence" value="ECO:0007669"/>
    <property type="project" value="InterPro"/>
</dbReference>
<dbReference type="AlphaFoldDB" id="A0A8J9VLA7"/>
<dbReference type="InterPro" id="IPR000863">
    <property type="entry name" value="Sulfotransferase_dom"/>
</dbReference>
<feature type="domain" description="WSC" evidence="4">
    <location>
        <begin position="146"/>
        <end position="242"/>
    </location>
</feature>
<comment type="similarity">
    <text evidence="1">Belongs to the WSCD family.</text>
</comment>
<dbReference type="OrthoDB" id="5985073at2759"/>
<evidence type="ECO:0000256" key="1">
    <source>
        <dbReference type="ARBA" id="ARBA00010236"/>
    </source>
</evidence>
<dbReference type="Gene3D" id="3.40.50.300">
    <property type="entry name" value="P-loop containing nucleotide triphosphate hydrolases"/>
    <property type="match status" value="1"/>
</dbReference>
<dbReference type="SUPFAM" id="SSF52540">
    <property type="entry name" value="P-loop containing nucleoside triphosphate hydrolases"/>
    <property type="match status" value="1"/>
</dbReference>
<dbReference type="Pfam" id="PF01822">
    <property type="entry name" value="WSC"/>
    <property type="match status" value="2"/>
</dbReference>
<gene>
    <name evidence="5" type="primary">WSCD2</name>
    <name evidence="5" type="ORF">BLAG_LOCUS1128</name>
</gene>
<feature type="compositionally biased region" description="Polar residues" evidence="3">
    <location>
        <begin position="77"/>
        <end position="86"/>
    </location>
</feature>
<sequence>MARVLTKLQRVYRRAVGNRRTLLLVLALCLCLCTYMTGRVHTPSRALRFSGGNNAISANVPSQGLGVRERLLKSGRDSNSAPQSDNSETRQSREGSEGLSGDVMALARKDTGPDPPTEDRGNGGEGNGSTRRELPTGVNMVISGINVTALGCFTDRPGRTERALQDDLFADYRKMTVELCLRRCKDKSYEYAGLEYGAECYCGPEIHRDSDLVPSSECNTSCVADQTSTCGGKLRVFIYRVELPLTSHQRALPRVRSADDKKKGTVNPKDDNFRGCYPMAPDFDKAFTSPPLIDERQAPKKCLTHCFLESFTFAVLYNTTVCQCADISEHFHLRDQVADDTCDHRCPDDRAKSCGSLTHFSVYRTVIQDIRCTKTVLLPTNSRPLTALVSFPGSGNTWVRHLIEKATGIYTGSFYNDGDLFNKGFIGEKENWLKRNTVAVKSHRFDRAHIEKFDSAILIIRNPYNAIVSEHNRKHGGHTGLARQTKYHSQEWVDFVTGKSQTWTNTAMNWIRYCRNLLIVYYEDLQRDVVGQIRRVLKFLDLPVSEERMFCLEANKDGKFKRHKHIDFDPYTPEMRASVNLYIHTVALSLKLYNKTDLPEEYRPEL</sequence>
<dbReference type="EMBL" id="OV696686">
    <property type="protein sequence ID" value="CAH1230722.1"/>
    <property type="molecule type" value="Genomic_DNA"/>
</dbReference>
<protein>
    <submittedName>
        <fullName evidence="5">WSCD2 protein</fullName>
    </submittedName>
</protein>
<reference evidence="5" key="1">
    <citation type="submission" date="2022-01" db="EMBL/GenBank/DDBJ databases">
        <authorList>
            <person name="Braso-Vives M."/>
        </authorList>
    </citation>
    <scope>NUCLEOTIDE SEQUENCE</scope>
</reference>
<keyword evidence="2" id="KW-0677">Repeat</keyword>
<evidence type="ECO:0000256" key="3">
    <source>
        <dbReference type="SAM" id="MobiDB-lite"/>
    </source>
</evidence>
<feature type="compositionally biased region" description="Basic and acidic residues" evidence="3">
    <location>
        <begin position="87"/>
        <end position="96"/>
    </location>
</feature>
<dbReference type="InterPro" id="IPR002889">
    <property type="entry name" value="WSC_carb-bd"/>
</dbReference>
<feature type="domain" description="WSC" evidence="4">
    <location>
        <begin position="270"/>
        <end position="366"/>
    </location>
</feature>
<dbReference type="InterPro" id="IPR027417">
    <property type="entry name" value="P-loop_NTPase"/>
</dbReference>
<feature type="region of interest" description="Disordered" evidence="3">
    <location>
        <begin position="74"/>
        <end position="135"/>
    </location>
</feature>
<feature type="compositionally biased region" description="Basic and acidic residues" evidence="3">
    <location>
        <begin position="107"/>
        <end position="122"/>
    </location>
</feature>
<accession>A0A8J9VLA7</accession>
<proteinExistence type="inferred from homology"/>
<name>A0A8J9VLA7_BRALA</name>
<keyword evidence="6" id="KW-1185">Reference proteome</keyword>
<dbReference type="PANTHER" id="PTHR45964:SF9">
    <property type="entry name" value="SULFOTRANSFERASE"/>
    <property type="match status" value="1"/>
</dbReference>
<dbReference type="Pfam" id="PF00685">
    <property type="entry name" value="Sulfotransfer_1"/>
    <property type="match status" value="1"/>
</dbReference>
<dbReference type="Proteomes" id="UP000838412">
    <property type="component" value="Chromosome 1"/>
</dbReference>
<dbReference type="PROSITE" id="PS51212">
    <property type="entry name" value="WSC"/>
    <property type="match status" value="2"/>
</dbReference>
<dbReference type="PANTHER" id="PTHR45964">
    <property type="entry name" value="WSCD FAMILY MEMBER CG9164"/>
    <property type="match status" value="1"/>
</dbReference>
<dbReference type="SMART" id="SM00321">
    <property type="entry name" value="WSC"/>
    <property type="match status" value="2"/>
</dbReference>
<evidence type="ECO:0000256" key="2">
    <source>
        <dbReference type="ARBA" id="ARBA00022737"/>
    </source>
</evidence>
<dbReference type="InterPro" id="IPR051589">
    <property type="entry name" value="Sialate-O-sulfotransferase"/>
</dbReference>
<evidence type="ECO:0000313" key="6">
    <source>
        <dbReference type="Proteomes" id="UP000838412"/>
    </source>
</evidence>
<evidence type="ECO:0000259" key="4">
    <source>
        <dbReference type="PROSITE" id="PS51212"/>
    </source>
</evidence>
<organism evidence="5 6">
    <name type="scientific">Branchiostoma lanceolatum</name>
    <name type="common">Common lancelet</name>
    <name type="synonym">Amphioxus lanceolatum</name>
    <dbReference type="NCBI Taxonomy" id="7740"/>
    <lineage>
        <taxon>Eukaryota</taxon>
        <taxon>Metazoa</taxon>
        <taxon>Chordata</taxon>
        <taxon>Cephalochordata</taxon>
        <taxon>Leptocardii</taxon>
        <taxon>Amphioxiformes</taxon>
        <taxon>Branchiostomatidae</taxon>
        <taxon>Branchiostoma</taxon>
    </lineage>
</organism>
<evidence type="ECO:0000313" key="5">
    <source>
        <dbReference type="EMBL" id="CAH1230722.1"/>
    </source>
</evidence>